<dbReference type="GO" id="GO:0004364">
    <property type="term" value="F:glutathione transferase activity"/>
    <property type="evidence" value="ECO:0007669"/>
    <property type="project" value="UniProtKB-UniRule"/>
</dbReference>
<proteinExistence type="inferred from homology"/>
<dbReference type="InterPro" id="IPR036249">
    <property type="entry name" value="Thioredoxin-like_sf"/>
</dbReference>
<keyword evidence="4" id="KW-1185">Reference proteome</keyword>
<comment type="caution">
    <text evidence="3">The sequence shown here is derived from an EMBL/GenBank/DDBJ whole genome shotgun (WGS) entry which is preliminary data.</text>
</comment>
<evidence type="ECO:0000313" key="3">
    <source>
        <dbReference type="EMBL" id="KAB2630548.1"/>
    </source>
</evidence>
<dbReference type="SUPFAM" id="SSF52833">
    <property type="entry name" value="Thioredoxin-like"/>
    <property type="match status" value="1"/>
</dbReference>
<dbReference type="Gene3D" id="3.40.30.10">
    <property type="entry name" value="Glutaredoxin"/>
    <property type="match status" value="1"/>
</dbReference>
<dbReference type="PANTHER" id="PTHR11260:SF781">
    <property type="entry name" value="GLUTATHIONE S-TRANSFERASE U19"/>
    <property type="match status" value="1"/>
</dbReference>
<dbReference type="PANTHER" id="PTHR11260">
    <property type="entry name" value="GLUTATHIONE S-TRANSFERASE, GST, SUPERFAMILY, GST DOMAIN CONTAINING"/>
    <property type="match status" value="1"/>
</dbReference>
<dbReference type="InterPro" id="IPR045073">
    <property type="entry name" value="Omega/Tau-like"/>
</dbReference>
<reference evidence="3 4" key="3">
    <citation type="submission" date="2019-11" db="EMBL/GenBank/DDBJ databases">
        <title>A de novo genome assembly of a pear dwarfing rootstock.</title>
        <authorList>
            <person name="Wang F."/>
            <person name="Wang J."/>
            <person name="Li S."/>
            <person name="Zhang Y."/>
            <person name="Fang M."/>
            <person name="Ma L."/>
            <person name="Zhao Y."/>
            <person name="Jiang S."/>
        </authorList>
    </citation>
    <scope>NUCLEOTIDE SEQUENCE [LARGE SCALE GENOMIC DNA]</scope>
    <source>
        <strain evidence="3">S2</strain>
        <tissue evidence="3">Leaf</tissue>
    </source>
</reference>
<organism evidence="3 4">
    <name type="scientific">Pyrus ussuriensis x Pyrus communis</name>
    <dbReference type="NCBI Taxonomy" id="2448454"/>
    <lineage>
        <taxon>Eukaryota</taxon>
        <taxon>Viridiplantae</taxon>
        <taxon>Streptophyta</taxon>
        <taxon>Embryophyta</taxon>
        <taxon>Tracheophyta</taxon>
        <taxon>Spermatophyta</taxon>
        <taxon>Magnoliopsida</taxon>
        <taxon>eudicotyledons</taxon>
        <taxon>Gunneridae</taxon>
        <taxon>Pentapetalae</taxon>
        <taxon>rosids</taxon>
        <taxon>fabids</taxon>
        <taxon>Rosales</taxon>
        <taxon>Rosaceae</taxon>
        <taxon>Amygdaloideae</taxon>
        <taxon>Maleae</taxon>
        <taxon>Pyrus</taxon>
    </lineage>
</organism>
<protein>
    <recommendedName>
        <fullName evidence="1">Glutathione S-transferase</fullName>
        <ecNumber evidence="1">2.5.1.18</ecNumber>
    </recommendedName>
</protein>
<dbReference type="GO" id="GO:0005829">
    <property type="term" value="C:cytosol"/>
    <property type="evidence" value="ECO:0007669"/>
    <property type="project" value="UniProtKB-SubCell"/>
</dbReference>
<dbReference type="EMBL" id="SMOL01000143">
    <property type="protein sequence ID" value="KAB2630548.1"/>
    <property type="molecule type" value="Genomic_DNA"/>
</dbReference>
<keyword evidence="1" id="KW-0963">Cytoplasm</keyword>
<dbReference type="Proteomes" id="UP000327157">
    <property type="component" value="Chromosome 12"/>
</dbReference>
<accession>A0A5N5HSN4</accession>
<comment type="function">
    <text evidence="1">Is involved in the conjugation of reduced glutathione to a wide number of exogenous and endogenous hydrophobic electrophiles.</text>
</comment>
<evidence type="ECO:0000256" key="1">
    <source>
        <dbReference type="RuleBase" id="RU369102"/>
    </source>
</evidence>
<dbReference type="InterPro" id="IPR004045">
    <property type="entry name" value="Glutathione_S-Trfase_N"/>
</dbReference>
<comment type="catalytic activity">
    <reaction evidence="1">
        <text>RX + glutathione = an S-substituted glutathione + a halide anion + H(+)</text>
        <dbReference type="Rhea" id="RHEA:16437"/>
        <dbReference type="ChEBI" id="CHEBI:15378"/>
        <dbReference type="ChEBI" id="CHEBI:16042"/>
        <dbReference type="ChEBI" id="CHEBI:17792"/>
        <dbReference type="ChEBI" id="CHEBI:57925"/>
        <dbReference type="ChEBI" id="CHEBI:90779"/>
        <dbReference type="EC" id="2.5.1.18"/>
    </reaction>
</comment>
<dbReference type="EC" id="2.5.1.18" evidence="1"/>
<reference evidence="4" key="2">
    <citation type="submission" date="2019-10" db="EMBL/GenBank/DDBJ databases">
        <title>A de novo genome assembly of a pear dwarfing rootstock.</title>
        <authorList>
            <person name="Wang F."/>
            <person name="Wang J."/>
            <person name="Li S."/>
            <person name="Zhang Y."/>
            <person name="Fang M."/>
            <person name="Ma L."/>
            <person name="Zhao Y."/>
            <person name="Jiang S."/>
        </authorList>
    </citation>
    <scope>NUCLEOTIDE SEQUENCE [LARGE SCALE GENOMIC DNA]</scope>
</reference>
<dbReference type="GO" id="GO:0006749">
    <property type="term" value="P:glutathione metabolic process"/>
    <property type="evidence" value="ECO:0007669"/>
    <property type="project" value="TreeGrafter"/>
</dbReference>
<evidence type="ECO:0000313" key="4">
    <source>
        <dbReference type="Proteomes" id="UP000327157"/>
    </source>
</evidence>
<keyword evidence="1 3" id="KW-0808">Transferase</keyword>
<feature type="domain" description="GST N-terminal" evidence="2">
    <location>
        <begin position="1"/>
        <end position="51"/>
    </location>
</feature>
<dbReference type="AlphaFoldDB" id="A0A5N5HSN4"/>
<reference evidence="3 4" key="1">
    <citation type="submission" date="2019-09" db="EMBL/GenBank/DDBJ databases">
        <authorList>
            <person name="Ou C."/>
        </authorList>
    </citation>
    <scope>NUCLEOTIDE SEQUENCE [LARGE SCALE GENOMIC DNA]</scope>
    <source>
        <strain evidence="3">S2</strain>
        <tissue evidence="3">Leaf</tissue>
    </source>
</reference>
<name>A0A5N5HSN4_9ROSA</name>
<gene>
    <name evidence="3" type="ORF">D8674_008067</name>
</gene>
<dbReference type="Pfam" id="PF02798">
    <property type="entry name" value="GST_N"/>
    <property type="match status" value="1"/>
</dbReference>
<sequence>MRVKIALAEKGVHYLYLEEEHLLQKNKSPSLLKVNPVHHKVLVLIHKNKPILITNLLYFQRILISDLKQEK</sequence>
<evidence type="ECO:0000259" key="2">
    <source>
        <dbReference type="Pfam" id="PF02798"/>
    </source>
</evidence>
<comment type="subcellular location">
    <subcellularLocation>
        <location evidence="1">Cytoplasm</location>
        <location evidence="1">Cytosol</location>
    </subcellularLocation>
</comment>
<comment type="similarity">
    <text evidence="1">Belongs to the GST superfamily.</text>
</comment>